<dbReference type="AlphaFoldDB" id="A0A8J8MNN8"/>
<sequence length="200" mass="22794">MKTKNNKMTLSSEQFKWINEPKKWHVSDGMVEITAESGVDFFLDPAGYHVAMTAPLFYVDTEEDFVATVHIGLTMNHEFDSGCLMVMSDDKNWAKICFEYVSLEPYIVSVVTKGTSDDSNATAIPQDTTYLRITRKGDCYAFHYSMDGIEWILVRYFDLPGSKTMKLGMVAQCPTGDTCTVTFRHFDYQVKRVDNLRISV</sequence>
<reference evidence="1" key="1">
    <citation type="submission" date="2020-07" db="EMBL/GenBank/DDBJ databases">
        <title>Vallitalea pronyensis genome.</title>
        <authorList>
            <person name="Postec A."/>
        </authorList>
    </citation>
    <scope>NUCLEOTIDE SEQUENCE</scope>
    <source>
        <strain evidence="1">FatNI3</strain>
    </source>
</reference>
<dbReference type="InterPro" id="IPR013320">
    <property type="entry name" value="ConA-like_dom_sf"/>
</dbReference>
<dbReference type="InterPro" id="IPR009784">
    <property type="entry name" value="DUF1349"/>
</dbReference>
<dbReference type="PANTHER" id="PTHR35332:SF2">
    <property type="entry name" value="REGULATION OF ENOLASE PROTEIN 1"/>
    <property type="match status" value="1"/>
</dbReference>
<dbReference type="RefSeq" id="WP_212695532.1">
    <property type="nucleotide sequence ID" value="NZ_CP058649.1"/>
</dbReference>
<evidence type="ECO:0000313" key="2">
    <source>
        <dbReference type="Proteomes" id="UP000683246"/>
    </source>
</evidence>
<proteinExistence type="predicted"/>
<evidence type="ECO:0000313" key="1">
    <source>
        <dbReference type="EMBL" id="QUI24834.1"/>
    </source>
</evidence>
<accession>A0A8J8MNN8</accession>
<dbReference type="Gene3D" id="2.60.120.200">
    <property type="match status" value="1"/>
</dbReference>
<dbReference type="KEGG" id="vpy:HZI73_22145"/>
<name>A0A8J8MNN8_9FIRM</name>
<gene>
    <name evidence="1" type="ORF">HZI73_22145</name>
</gene>
<protein>
    <submittedName>
        <fullName evidence="1">DUF1349 domain-containing protein</fullName>
    </submittedName>
</protein>
<keyword evidence="2" id="KW-1185">Reference proteome</keyword>
<dbReference type="PANTHER" id="PTHR35332">
    <property type="entry name" value="REGULATION OF ENOLASE PROTEIN 1"/>
    <property type="match status" value="1"/>
</dbReference>
<dbReference type="SUPFAM" id="SSF49899">
    <property type="entry name" value="Concanavalin A-like lectins/glucanases"/>
    <property type="match status" value="1"/>
</dbReference>
<dbReference type="Pfam" id="PF07081">
    <property type="entry name" value="DUF1349"/>
    <property type="match status" value="1"/>
</dbReference>
<dbReference type="EMBL" id="CP058649">
    <property type="protein sequence ID" value="QUI24834.1"/>
    <property type="molecule type" value="Genomic_DNA"/>
</dbReference>
<organism evidence="1 2">
    <name type="scientific">Vallitalea pronyensis</name>
    <dbReference type="NCBI Taxonomy" id="1348613"/>
    <lineage>
        <taxon>Bacteria</taxon>
        <taxon>Bacillati</taxon>
        <taxon>Bacillota</taxon>
        <taxon>Clostridia</taxon>
        <taxon>Lachnospirales</taxon>
        <taxon>Vallitaleaceae</taxon>
        <taxon>Vallitalea</taxon>
    </lineage>
</organism>
<dbReference type="Proteomes" id="UP000683246">
    <property type="component" value="Chromosome"/>
</dbReference>